<dbReference type="Gene3D" id="3.30.40.10">
    <property type="entry name" value="Zinc/RING finger domain, C3HC4 (zinc finger)"/>
    <property type="match status" value="1"/>
</dbReference>
<keyword evidence="3" id="KW-0479">Metal-binding</keyword>
<dbReference type="InterPro" id="IPR027370">
    <property type="entry name" value="Znf-RING_euk"/>
</dbReference>
<dbReference type="HOGENOM" id="CLU_020227_4_0_1"/>
<dbReference type="GO" id="GO:0005737">
    <property type="term" value="C:cytoplasm"/>
    <property type="evidence" value="ECO:0007669"/>
    <property type="project" value="UniProtKB-SubCell"/>
</dbReference>
<evidence type="ECO:0000256" key="10">
    <source>
        <dbReference type="SAM" id="MobiDB-lite"/>
    </source>
</evidence>
<feature type="region of interest" description="Disordered" evidence="10">
    <location>
        <begin position="1"/>
        <end position="34"/>
    </location>
</feature>
<dbReference type="InterPro" id="IPR037683">
    <property type="entry name" value="Rmd5_dRing"/>
</dbReference>
<dbReference type="InterPro" id="IPR045098">
    <property type="entry name" value="Fyv10_fam"/>
</dbReference>
<dbReference type="InterPro" id="IPR044063">
    <property type="entry name" value="ZF_RING_GID"/>
</dbReference>
<dbReference type="PANTHER" id="PTHR12170:SF3">
    <property type="entry name" value="GH10162P"/>
    <property type="match status" value="1"/>
</dbReference>
<comment type="subcellular location">
    <subcellularLocation>
        <location evidence="1">Cytoplasm</location>
    </subcellularLocation>
</comment>
<dbReference type="PROSITE" id="PS50897">
    <property type="entry name" value="CTLH"/>
    <property type="match status" value="1"/>
</dbReference>
<dbReference type="InterPro" id="IPR006595">
    <property type="entry name" value="CTLH_C"/>
</dbReference>
<dbReference type="Pfam" id="PF13445">
    <property type="entry name" value="zf-RING_UBOX"/>
    <property type="match status" value="1"/>
</dbReference>
<dbReference type="AlphaFoldDB" id="M2RJ69"/>
<evidence type="ECO:0000256" key="7">
    <source>
        <dbReference type="ARBA" id="ARBA00075398"/>
    </source>
</evidence>
<dbReference type="SUPFAM" id="SSF57850">
    <property type="entry name" value="RING/U-box"/>
    <property type="match status" value="1"/>
</dbReference>
<evidence type="ECO:0000256" key="6">
    <source>
        <dbReference type="ARBA" id="ARBA00061136"/>
    </source>
</evidence>
<dbReference type="InterPro" id="IPR013083">
    <property type="entry name" value="Znf_RING/FYVE/PHD"/>
</dbReference>
<keyword evidence="14" id="KW-1185">Reference proteome</keyword>
<dbReference type="Proteomes" id="UP000016930">
    <property type="component" value="Unassembled WGS sequence"/>
</dbReference>
<evidence type="ECO:0000313" key="13">
    <source>
        <dbReference type="EMBL" id="EMD38502.1"/>
    </source>
</evidence>
<evidence type="ECO:0000259" key="12">
    <source>
        <dbReference type="PROSITE" id="PS51867"/>
    </source>
</evidence>
<dbReference type="GO" id="GO:0043161">
    <property type="term" value="P:proteasome-mediated ubiquitin-dependent protein catabolic process"/>
    <property type="evidence" value="ECO:0007669"/>
    <property type="project" value="InterPro"/>
</dbReference>
<feature type="compositionally biased region" description="Low complexity" evidence="10">
    <location>
        <begin position="16"/>
        <end position="34"/>
    </location>
</feature>
<sequence>MDGPLKELAKLEKLTSDTGSSKGKSPSTTTSLDSLLQSLRQARDRLQAGELASADVLSSLSQTVELKKKDVEERQKEIYSCINKYGKALDKKFPTFLPSYPPLFSSSESSIALERTIALHFLRTGQFETAETFIEESGVHVDRRLHDNFIDLHHIITALRQGNIAPALEWTGRNRGFLQSRSSALEFHLHRSQYMHLLLNSGIPTALTYAQSTFPTFFAQHESEIKRLTACMVFLPLTRLKTSPYKDLVSPSIHSDLEPMFAKEYCASLGMSRQVPLRVVGDIGGGGALARIEKGRKVMRERKSEWSQSDELPIEIPLPPENRYHSIFACPVSKEQSTEQNPPMMMSCGHVITKDSLQKLSKPGGRVKCPYCPVESAVTSALRVHF</sequence>
<dbReference type="SMART" id="SM00668">
    <property type="entry name" value="CTLH"/>
    <property type="match status" value="1"/>
</dbReference>
<organism evidence="13 14">
    <name type="scientific">Ceriporiopsis subvermispora (strain B)</name>
    <name type="common">White-rot fungus</name>
    <name type="synonym">Gelatoporia subvermispora</name>
    <dbReference type="NCBI Taxonomy" id="914234"/>
    <lineage>
        <taxon>Eukaryota</taxon>
        <taxon>Fungi</taxon>
        <taxon>Dikarya</taxon>
        <taxon>Basidiomycota</taxon>
        <taxon>Agaricomycotina</taxon>
        <taxon>Agaricomycetes</taxon>
        <taxon>Polyporales</taxon>
        <taxon>Gelatoporiaceae</taxon>
        <taxon>Gelatoporia</taxon>
    </lineage>
</organism>
<dbReference type="GO" id="GO:0005634">
    <property type="term" value="C:nucleus"/>
    <property type="evidence" value="ECO:0007669"/>
    <property type="project" value="TreeGrafter"/>
</dbReference>
<evidence type="ECO:0000313" key="14">
    <source>
        <dbReference type="Proteomes" id="UP000016930"/>
    </source>
</evidence>
<evidence type="ECO:0000256" key="3">
    <source>
        <dbReference type="ARBA" id="ARBA00022723"/>
    </source>
</evidence>
<evidence type="ECO:0000256" key="2">
    <source>
        <dbReference type="ARBA" id="ARBA00022490"/>
    </source>
</evidence>
<keyword evidence="5" id="KW-0862">Zinc</keyword>
<dbReference type="GO" id="GO:0034657">
    <property type="term" value="C:GID complex"/>
    <property type="evidence" value="ECO:0007669"/>
    <property type="project" value="TreeGrafter"/>
</dbReference>
<accession>M2RJ69</accession>
<proteinExistence type="inferred from homology"/>
<gene>
    <name evidence="13" type="ORF">CERSUDRAFT_113681</name>
</gene>
<dbReference type="GO" id="GO:0008270">
    <property type="term" value="F:zinc ion binding"/>
    <property type="evidence" value="ECO:0007669"/>
    <property type="project" value="UniProtKB-KW"/>
</dbReference>
<dbReference type="PROSITE" id="PS51867">
    <property type="entry name" value="ZF_RING_GID"/>
    <property type="match status" value="1"/>
</dbReference>
<name>M2RJ69_CERS8</name>
<dbReference type="InterPro" id="IPR006594">
    <property type="entry name" value="LisH"/>
</dbReference>
<keyword evidence="4 9" id="KW-0863">Zinc-finger</keyword>
<evidence type="ECO:0000256" key="8">
    <source>
        <dbReference type="ARBA" id="ARBA00080744"/>
    </source>
</evidence>
<reference evidence="13 14" key="1">
    <citation type="journal article" date="2012" name="Proc. Natl. Acad. Sci. U.S.A.">
        <title>Comparative genomics of Ceriporiopsis subvermispora and Phanerochaete chrysosporium provide insight into selective ligninolysis.</title>
        <authorList>
            <person name="Fernandez-Fueyo E."/>
            <person name="Ruiz-Duenas F.J."/>
            <person name="Ferreira P."/>
            <person name="Floudas D."/>
            <person name="Hibbett D.S."/>
            <person name="Canessa P."/>
            <person name="Larrondo L.F."/>
            <person name="James T.Y."/>
            <person name="Seelenfreund D."/>
            <person name="Lobos S."/>
            <person name="Polanco R."/>
            <person name="Tello M."/>
            <person name="Honda Y."/>
            <person name="Watanabe T."/>
            <person name="Watanabe T."/>
            <person name="Ryu J.S."/>
            <person name="Kubicek C.P."/>
            <person name="Schmoll M."/>
            <person name="Gaskell J."/>
            <person name="Hammel K.E."/>
            <person name="St John F.J."/>
            <person name="Vanden Wymelenberg A."/>
            <person name="Sabat G."/>
            <person name="Splinter BonDurant S."/>
            <person name="Syed K."/>
            <person name="Yadav J.S."/>
            <person name="Doddapaneni H."/>
            <person name="Subramanian V."/>
            <person name="Lavin J.L."/>
            <person name="Oguiza J.A."/>
            <person name="Perez G."/>
            <person name="Pisabarro A.G."/>
            <person name="Ramirez L."/>
            <person name="Santoyo F."/>
            <person name="Master E."/>
            <person name="Coutinho P.M."/>
            <person name="Henrissat B."/>
            <person name="Lombard V."/>
            <person name="Magnuson J.K."/>
            <person name="Kuees U."/>
            <person name="Hori C."/>
            <person name="Igarashi K."/>
            <person name="Samejima M."/>
            <person name="Held B.W."/>
            <person name="Barry K.W."/>
            <person name="LaButti K.M."/>
            <person name="Lapidus A."/>
            <person name="Lindquist E.A."/>
            <person name="Lucas S.M."/>
            <person name="Riley R."/>
            <person name="Salamov A.A."/>
            <person name="Hoffmeister D."/>
            <person name="Schwenk D."/>
            <person name="Hadar Y."/>
            <person name="Yarden O."/>
            <person name="de Vries R.P."/>
            <person name="Wiebenga A."/>
            <person name="Stenlid J."/>
            <person name="Eastwood D."/>
            <person name="Grigoriev I.V."/>
            <person name="Berka R.M."/>
            <person name="Blanchette R.A."/>
            <person name="Kersten P."/>
            <person name="Martinez A.T."/>
            <person name="Vicuna R."/>
            <person name="Cullen D."/>
        </authorList>
    </citation>
    <scope>NUCLEOTIDE SEQUENCE [LARGE SCALE GENOMIC DNA]</scope>
    <source>
        <strain evidence="13 14">B</strain>
    </source>
</reference>
<dbReference type="PROSITE" id="PS50896">
    <property type="entry name" value="LISH"/>
    <property type="match status" value="1"/>
</dbReference>
<feature type="zinc finger region" description="RING-Gid-type" evidence="9">
    <location>
        <begin position="330"/>
        <end position="372"/>
    </location>
</feature>
<dbReference type="OrthoDB" id="1933281at2759"/>
<dbReference type="PANTHER" id="PTHR12170">
    <property type="entry name" value="MACROPHAGE ERYTHROBLAST ATTACHER-RELATED"/>
    <property type="match status" value="1"/>
</dbReference>
<evidence type="ECO:0000259" key="11">
    <source>
        <dbReference type="PROSITE" id="PS50897"/>
    </source>
</evidence>
<comment type="similarity">
    <text evidence="6">Belongs to the RMD5/GID2 family.</text>
</comment>
<dbReference type="InterPro" id="IPR024964">
    <property type="entry name" value="CTLH/CRA"/>
</dbReference>
<dbReference type="STRING" id="914234.M2RJ69"/>
<protein>
    <recommendedName>
        <fullName evidence="8">GID complex catalytic subunit 2</fullName>
    </recommendedName>
    <alternativeName>
        <fullName evidence="7">Glucose-induced degradation protein 2</fullName>
    </alternativeName>
</protein>
<evidence type="ECO:0000256" key="1">
    <source>
        <dbReference type="ARBA" id="ARBA00004496"/>
    </source>
</evidence>
<feature type="domain" description="RING-Gid-type" evidence="12">
    <location>
        <begin position="330"/>
        <end position="372"/>
    </location>
</feature>
<dbReference type="CDD" id="cd16652">
    <property type="entry name" value="dRING_Rmd5p-like"/>
    <property type="match status" value="1"/>
</dbReference>
<dbReference type="Pfam" id="PF10607">
    <property type="entry name" value="CTLH"/>
    <property type="match status" value="1"/>
</dbReference>
<dbReference type="EMBL" id="KB445795">
    <property type="protein sequence ID" value="EMD38502.1"/>
    <property type="molecule type" value="Genomic_DNA"/>
</dbReference>
<evidence type="ECO:0000256" key="9">
    <source>
        <dbReference type="PROSITE-ProRule" id="PRU01215"/>
    </source>
</evidence>
<evidence type="ECO:0000256" key="5">
    <source>
        <dbReference type="ARBA" id="ARBA00022833"/>
    </source>
</evidence>
<feature type="compositionally biased region" description="Basic and acidic residues" evidence="10">
    <location>
        <begin position="1"/>
        <end position="15"/>
    </location>
</feature>
<evidence type="ECO:0000256" key="4">
    <source>
        <dbReference type="ARBA" id="ARBA00022771"/>
    </source>
</evidence>
<feature type="domain" description="CTLH" evidence="11">
    <location>
        <begin position="148"/>
        <end position="206"/>
    </location>
</feature>
<dbReference type="FunFam" id="3.30.40.10:FF:000143">
    <property type="entry name" value="Regulator of gluconeogenesis Rmd5"/>
    <property type="match status" value="1"/>
</dbReference>
<keyword evidence="2" id="KW-0963">Cytoplasm</keyword>
<dbReference type="GO" id="GO:0061630">
    <property type="term" value="F:ubiquitin protein ligase activity"/>
    <property type="evidence" value="ECO:0007669"/>
    <property type="project" value="InterPro"/>
</dbReference>